<accession>B6VWF7</accession>
<evidence type="ECO:0000313" key="2">
    <source>
        <dbReference type="Proteomes" id="UP000004849"/>
    </source>
</evidence>
<dbReference type="Proteomes" id="UP000004849">
    <property type="component" value="Unassembled WGS sequence"/>
</dbReference>
<proteinExistence type="predicted"/>
<dbReference type="AlphaFoldDB" id="B6VWF7"/>
<evidence type="ECO:0000313" key="1">
    <source>
        <dbReference type="EMBL" id="EEB25891.1"/>
    </source>
</evidence>
<dbReference type="EMBL" id="ABWZ01000031">
    <property type="protein sequence ID" value="EEB25891.1"/>
    <property type="molecule type" value="Genomic_DNA"/>
</dbReference>
<gene>
    <name evidence="1" type="ORF">BACDOR_01615</name>
</gene>
<reference evidence="1 2" key="1">
    <citation type="submission" date="2008-10" db="EMBL/GenBank/DDBJ databases">
        <title>Draft genome sequence of Bacteroides dorei (DSM 17855).</title>
        <authorList>
            <person name="Sudarsanam P."/>
            <person name="Ley R."/>
            <person name="Guruge J."/>
            <person name="Turnbaugh P.J."/>
            <person name="Mahowald M."/>
            <person name="Liep D."/>
            <person name="Gordon J."/>
        </authorList>
    </citation>
    <scope>NUCLEOTIDE SEQUENCE [LARGE SCALE GENOMIC DNA]</scope>
    <source>
        <strain evidence="1 2">DSM 17855</strain>
    </source>
</reference>
<organism evidence="1 2">
    <name type="scientific">Phocaeicola dorei DSM 17855</name>
    <dbReference type="NCBI Taxonomy" id="483217"/>
    <lineage>
        <taxon>Bacteria</taxon>
        <taxon>Pseudomonadati</taxon>
        <taxon>Bacteroidota</taxon>
        <taxon>Bacteroidia</taxon>
        <taxon>Bacteroidales</taxon>
        <taxon>Bacteroidaceae</taxon>
        <taxon>Phocaeicola</taxon>
    </lineage>
</organism>
<protein>
    <submittedName>
        <fullName evidence="1">Uncharacterized protein</fullName>
    </submittedName>
</protein>
<reference evidence="1 2" key="2">
    <citation type="submission" date="2008-10" db="EMBL/GenBank/DDBJ databases">
        <authorList>
            <person name="Fulton L."/>
            <person name="Clifton S."/>
            <person name="Fulton B."/>
            <person name="Xu J."/>
            <person name="Minx P."/>
            <person name="Pepin K.H."/>
            <person name="Johnson M."/>
            <person name="Thiruvilangam P."/>
            <person name="Bhonagiri V."/>
            <person name="Nash W.E."/>
            <person name="Mardis E.R."/>
            <person name="Wilson R.K."/>
        </authorList>
    </citation>
    <scope>NUCLEOTIDE SEQUENCE [LARGE SCALE GENOMIC DNA]</scope>
    <source>
        <strain evidence="1 2">DSM 17855</strain>
    </source>
</reference>
<dbReference type="HOGENOM" id="CLU_2140808_0_0_10"/>
<name>B6VWF7_9BACT</name>
<sequence length="112" mass="12963">MRKGSARSWTELLSTRFFFQRKASGHFNALMFRYFNIGMFGICHIIGNFAATNFGKVQYPILASCRLLEKPDGWKIIIWEIGANNRKQIKNGKKKIKPDEINSQDIFSTFPN</sequence>